<feature type="short sequence motif" description="Cx2C motif 1" evidence="10">
    <location>
        <begin position="290"/>
        <end position="293"/>
    </location>
</feature>
<dbReference type="GO" id="GO:0046872">
    <property type="term" value="F:metal ion binding"/>
    <property type="evidence" value="ECO:0007669"/>
    <property type="project" value="UniProtKB-KW"/>
</dbReference>
<feature type="binding site" evidence="10">
    <location>
        <position position="217"/>
    </location>
    <ligand>
        <name>[2Fe-2S] cluster</name>
        <dbReference type="ChEBI" id="CHEBI:190135"/>
    </ligand>
</feature>
<dbReference type="Gene3D" id="3.40.50.150">
    <property type="entry name" value="Vaccinia Virus protein VP39"/>
    <property type="match status" value="1"/>
</dbReference>
<protein>
    <submittedName>
        <fullName evidence="14">Anamorsin</fullName>
    </submittedName>
</protein>
<feature type="binding site" evidence="10">
    <location>
        <position position="293"/>
    </location>
    <ligand>
        <name>[4Fe-4S] cluster</name>
        <dbReference type="ChEBI" id="CHEBI:49883"/>
    </ligand>
</feature>
<evidence type="ECO:0000259" key="12">
    <source>
        <dbReference type="Pfam" id="PF05093"/>
    </source>
</evidence>
<dbReference type="GO" id="GO:0051539">
    <property type="term" value="F:4 iron, 4 sulfur cluster binding"/>
    <property type="evidence" value="ECO:0007669"/>
    <property type="project" value="UniProtKB-KW"/>
</dbReference>
<dbReference type="InterPro" id="IPR029063">
    <property type="entry name" value="SAM-dependent_MTases_sf"/>
</dbReference>
<dbReference type="Pfam" id="PF20922">
    <property type="entry name" value="Anamorsin_N"/>
    <property type="match status" value="1"/>
</dbReference>
<feature type="domain" description="Anamorsin N-terminal" evidence="13">
    <location>
        <begin position="13"/>
        <end position="117"/>
    </location>
</feature>
<reference evidence="14" key="1">
    <citation type="journal article" date="2020" name="Fungal Divers.">
        <title>Resolving the Mortierellaceae phylogeny through synthesis of multi-gene phylogenetics and phylogenomics.</title>
        <authorList>
            <person name="Vandepol N."/>
            <person name="Liber J."/>
            <person name="Desiro A."/>
            <person name="Na H."/>
            <person name="Kennedy M."/>
            <person name="Barry K."/>
            <person name="Grigoriev I.V."/>
            <person name="Miller A.N."/>
            <person name="O'Donnell K."/>
            <person name="Stajich J.E."/>
            <person name="Bonito G."/>
        </authorList>
    </citation>
    <scope>NUCLEOTIDE SEQUENCE</scope>
    <source>
        <strain evidence="14">NRRL 2769</strain>
    </source>
</reference>
<feature type="compositionally biased region" description="Acidic residues" evidence="11">
    <location>
        <begin position="183"/>
        <end position="192"/>
    </location>
</feature>
<keyword evidence="6 10" id="KW-0479">Metal-binding</keyword>
<feature type="binding site" evidence="10">
    <location>
        <position position="232"/>
    </location>
    <ligand>
        <name>[2Fe-2S] cluster</name>
        <dbReference type="ChEBI" id="CHEBI:190135"/>
    </ligand>
</feature>
<dbReference type="GO" id="GO:0051537">
    <property type="term" value="F:2 iron, 2 sulfur cluster binding"/>
    <property type="evidence" value="ECO:0007669"/>
    <property type="project" value="UniProtKB-UniRule"/>
</dbReference>
<dbReference type="HAMAP" id="MF_03115">
    <property type="entry name" value="Anamorsin"/>
    <property type="match status" value="1"/>
</dbReference>
<feature type="region of interest" description="Fe-S binding site B" evidence="10">
    <location>
        <begin position="290"/>
        <end position="304"/>
    </location>
</feature>
<feature type="binding site" evidence="10">
    <location>
        <position position="230"/>
    </location>
    <ligand>
        <name>[2Fe-2S] cluster</name>
        <dbReference type="ChEBI" id="CHEBI:190135"/>
    </ligand>
</feature>
<keyword evidence="4 10" id="KW-0963">Cytoplasm</keyword>
<dbReference type="PANTHER" id="PTHR13273">
    <property type="entry name" value="ANAMORSIN"/>
    <property type="match status" value="1"/>
</dbReference>
<evidence type="ECO:0000256" key="1">
    <source>
        <dbReference type="ARBA" id="ARBA00001966"/>
    </source>
</evidence>
<feature type="binding site" evidence="10">
    <location>
        <position position="304"/>
    </location>
    <ligand>
        <name>[4Fe-4S] cluster</name>
        <dbReference type="ChEBI" id="CHEBI:49883"/>
    </ligand>
</feature>
<sequence>MTPVATSALVSQGQKVLLVGPESKQDRPDIEDFQNSIDSSVGAQGSVKFELHNQLLKSEIATPSTYNTVITGALTPSAYQHSATVIAALATTLLPGGRLSLTEPRKATQSEIQALLKAWGIQADAAALEGQIEFVEISAKASEHQIGASVALPWARKSASKPAPKPAPSTKVNKTAGWTISANDEDDEDAELEDEDNLLDELDLIKPTKEQLEAPECGPNSLKKKKCKNCTCGMEEEAEPDEEQQDVEISDAPSAGPVPTEAIVSSKNNRWMESAITEVVPVELQPKSSCGNCYLGDAFRCGSCPYIGMPAFQPGEKIQLGGNMLSDDIDF</sequence>
<dbReference type="EMBL" id="JAAAID010001060">
    <property type="protein sequence ID" value="KAG0011957.1"/>
    <property type="molecule type" value="Genomic_DNA"/>
</dbReference>
<keyword evidence="7 10" id="KW-0408">Iron</keyword>
<evidence type="ECO:0000256" key="6">
    <source>
        <dbReference type="ARBA" id="ARBA00022723"/>
    </source>
</evidence>
<evidence type="ECO:0000256" key="8">
    <source>
        <dbReference type="ARBA" id="ARBA00023014"/>
    </source>
</evidence>
<evidence type="ECO:0000256" key="11">
    <source>
        <dbReference type="SAM" id="MobiDB-lite"/>
    </source>
</evidence>
<evidence type="ECO:0000256" key="10">
    <source>
        <dbReference type="HAMAP-Rule" id="MF_03115"/>
    </source>
</evidence>
<dbReference type="PANTHER" id="PTHR13273:SF14">
    <property type="entry name" value="ANAMORSIN"/>
    <property type="match status" value="1"/>
</dbReference>
<comment type="similarity">
    <text evidence="2 10">Belongs to the anamorsin family.</text>
</comment>
<keyword evidence="3 10" id="KW-0004">4Fe-4S</keyword>
<dbReference type="InterPro" id="IPR046408">
    <property type="entry name" value="CIAPIN1"/>
</dbReference>
<evidence type="ECO:0000256" key="2">
    <source>
        <dbReference type="ARBA" id="ARBA00008169"/>
    </source>
</evidence>
<feature type="domain" description="Anamorsin C-terminal" evidence="12">
    <location>
        <begin position="213"/>
        <end position="320"/>
    </location>
</feature>
<dbReference type="GO" id="GO:0005758">
    <property type="term" value="C:mitochondrial intermembrane space"/>
    <property type="evidence" value="ECO:0007669"/>
    <property type="project" value="UniProtKB-SubCell"/>
</dbReference>
<evidence type="ECO:0000259" key="13">
    <source>
        <dbReference type="Pfam" id="PF20922"/>
    </source>
</evidence>
<dbReference type="InterPro" id="IPR007785">
    <property type="entry name" value="Anamorsin"/>
</dbReference>
<feature type="short sequence motif" description="Cx2C motif 2" evidence="10">
    <location>
        <begin position="301"/>
        <end position="304"/>
    </location>
</feature>
<dbReference type="Proteomes" id="UP000703661">
    <property type="component" value="Unassembled WGS sequence"/>
</dbReference>
<comment type="subcellular location">
    <subcellularLocation>
        <location evidence="10">Cytoplasm</location>
    </subcellularLocation>
    <subcellularLocation>
        <location evidence="10">Mitochondrion intermembrane space</location>
    </subcellularLocation>
</comment>
<name>A0A9P6SZ42_9FUNG</name>
<comment type="caution">
    <text evidence="14">The sequence shown here is derived from an EMBL/GenBank/DDBJ whole genome shotgun (WGS) entry which is preliminary data.</text>
</comment>
<comment type="cofactor">
    <cofactor evidence="10">
        <name>[2Fe-2S] cluster</name>
        <dbReference type="ChEBI" id="CHEBI:190135"/>
    </cofactor>
</comment>
<feature type="region of interest" description="Disordered" evidence="11">
    <location>
        <begin position="156"/>
        <end position="192"/>
    </location>
</feature>
<comment type="cofactor">
    <cofactor evidence="1 10">
        <name>[4Fe-4S] cluster</name>
        <dbReference type="ChEBI" id="CHEBI:49883"/>
    </cofactor>
</comment>
<feature type="binding site" evidence="10">
    <location>
        <position position="227"/>
    </location>
    <ligand>
        <name>[2Fe-2S] cluster</name>
        <dbReference type="ChEBI" id="CHEBI:190135"/>
    </ligand>
</feature>
<keyword evidence="5 10" id="KW-0001">2Fe-2S</keyword>
<dbReference type="GO" id="GO:0016226">
    <property type="term" value="P:iron-sulfur cluster assembly"/>
    <property type="evidence" value="ECO:0007669"/>
    <property type="project" value="UniProtKB-UniRule"/>
</dbReference>
<feature type="compositionally biased region" description="Polar residues" evidence="11">
    <location>
        <begin position="170"/>
        <end position="181"/>
    </location>
</feature>
<comment type="domain">
    <text evidence="10">The C-terminal domain binds 2 Fe-S clusters but is otherwise mostly in an intrinsically disordered conformation.</text>
</comment>
<organism evidence="14 15">
    <name type="scientific">Entomortierella chlamydospora</name>
    <dbReference type="NCBI Taxonomy" id="101097"/>
    <lineage>
        <taxon>Eukaryota</taxon>
        <taxon>Fungi</taxon>
        <taxon>Fungi incertae sedis</taxon>
        <taxon>Mucoromycota</taxon>
        <taxon>Mortierellomycotina</taxon>
        <taxon>Mortierellomycetes</taxon>
        <taxon>Mortierellales</taxon>
        <taxon>Mortierellaceae</taxon>
        <taxon>Entomortierella</taxon>
    </lineage>
</organism>
<dbReference type="GO" id="GO:0009055">
    <property type="term" value="F:electron transfer activity"/>
    <property type="evidence" value="ECO:0007669"/>
    <property type="project" value="UniProtKB-UniRule"/>
</dbReference>
<comment type="domain">
    <text evidence="10">The twin Cx2C motifs are involved in the recognition by the mitochondrial MIA40-ERV1 disulfide relay system. The formation of 2 disulfide bonds in the Cx2C motifs through dithiol/disulfide exchange reactions effectively traps the protein in the mitochondrial intermembrane space.</text>
</comment>
<feature type="binding site" evidence="10">
    <location>
        <position position="301"/>
    </location>
    <ligand>
        <name>[4Fe-4S] cluster</name>
        <dbReference type="ChEBI" id="CHEBI:49883"/>
    </ligand>
</feature>
<evidence type="ECO:0000256" key="4">
    <source>
        <dbReference type="ARBA" id="ARBA00022490"/>
    </source>
</evidence>
<gene>
    <name evidence="14" type="primary">CIAPIN1</name>
    <name evidence="14" type="ORF">BGZ80_000312</name>
</gene>
<accession>A0A9P6SZ42</accession>
<feature type="binding site" evidence="10">
    <location>
        <position position="290"/>
    </location>
    <ligand>
        <name>[4Fe-4S] cluster</name>
        <dbReference type="ChEBI" id="CHEBI:49883"/>
    </ligand>
</feature>
<evidence type="ECO:0000256" key="7">
    <source>
        <dbReference type="ARBA" id="ARBA00023004"/>
    </source>
</evidence>
<evidence type="ECO:0000256" key="9">
    <source>
        <dbReference type="ARBA" id="ARBA00023128"/>
    </source>
</evidence>
<evidence type="ECO:0000313" key="14">
    <source>
        <dbReference type="EMBL" id="KAG0011957.1"/>
    </source>
</evidence>
<dbReference type="AlphaFoldDB" id="A0A9P6SZ42"/>
<evidence type="ECO:0000256" key="3">
    <source>
        <dbReference type="ARBA" id="ARBA00022485"/>
    </source>
</evidence>
<dbReference type="Pfam" id="PF05093">
    <property type="entry name" value="CIAPIN1"/>
    <property type="match status" value="1"/>
</dbReference>
<feature type="compositionally biased region" description="Acidic residues" evidence="11">
    <location>
        <begin position="238"/>
        <end position="249"/>
    </location>
</feature>
<evidence type="ECO:0000313" key="15">
    <source>
        <dbReference type="Proteomes" id="UP000703661"/>
    </source>
</evidence>
<keyword evidence="8 10" id="KW-0411">Iron-sulfur</keyword>
<dbReference type="InterPro" id="IPR049011">
    <property type="entry name" value="Anamorsin_N_metazoan"/>
</dbReference>
<comment type="domain">
    <text evidence="10">The N-terminal domain has structural similarity with S-adenosyl-L-methionine-dependent methyltransferases, but does not bind S-adenosyl-L-methionine. It is required for correct assembly of the 2 Fe-S clusters.</text>
</comment>
<keyword evidence="15" id="KW-1185">Reference proteome</keyword>
<feature type="region of interest" description="Disordered" evidence="11">
    <location>
        <begin position="238"/>
        <end position="260"/>
    </location>
</feature>
<comment type="caution">
    <text evidence="10">Lacks conserved residue(s) required for the propagation of feature annotation.</text>
</comment>
<keyword evidence="9 10" id="KW-0496">Mitochondrion</keyword>
<evidence type="ECO:0000256" key="5">
    <source>
        <dbReference type="ARBA" id="ARBA00022714"/>
    </source>
</evidence>
<proteinExistence type="inferred from homology"/>